<dbReference type="EMBL" id="KZ664225">
    <property type="protein sequence ID" value="PPS06845.1"/>
    <property type="molecule type" value="Genomic_DNA"/>
</dbReference>
<evidence type="ECO:0000313" key="3">
    <source>
        <dbReference type="Proteomes" id="UP000239757"/>
    </source>
</evidence>
<proteinExistence type="predicted"/>
<dbReference type="AlphaFoldDB" id="A0A2P5XU16"/>
<dbReference type="OrthoDB" id="991972at2759"/>
<evidence type="ECO:0000313" key="2">
    <source>
        <dbReference type="EMBL" id="PPS06845.1"/>
    </source>
</evidence>
<dbReference type="InterPro" id="IPR025558">
    <property type="entry name" value="DUF4283"/>
</dbReference>
<protein>
    <recommendedName>
        <fullName evidence="1">DUF4283 domain-containing protein</fullName>
    </recommendedName>
</protein>
<name>A0A2P5XU16_GOSBA</name>
<organism evidence="2 3">
    <name type="scientific">Gossypium barbadense</name>
    <name type="common">Sea Island cotton</name>
    <name type="synonym">Hibiscus barbadensis</name>
    <dbReference type="NCBI Taxonomy" id="3634"/>
    <lineage>
        <taxon>Eukaryota</taxon>
        <taxon>Viridiplantae</taxon>
        <taxon>Streptophyta</taxon>
        <taxon>Embryophyta</taxon>
        <taxon>Tracheophyta</taxon>
        <taxon>Spermatophyta</taxon>
        <taxon>Magnoliopsida</taxon>
        <taxon>eudicotyledons</taxon>
        <taxon>Gunneridae</taxon>
        <taxon>Pentapetalae</taxon>
        <taxon>rosids</taxon>
        <taxon>malvids</taxon>
        <taxon>Malvales</taxon>
        <taxon>Malvaceae</taxon>
        <taxon>Malvoideae</taxon>
        <taxon>Gossypium</taxon>
    </lineage>
</organism>
<feature type="domain" description="DUF4283" evidence="1">
    <location>
        <begin position="25"/>
        <end position="94"/>
    </location>
</feature>
<reference evidence="2 3" key="1">
    <citation type="submission" date="2015-01" db="EMBL/GenBank/DDBJ databases">
        <title>Genome of allotetraploid Gossypium barbadense reveals genomic plasticity and fiber elongation in cotton evolution.</title>
        <authorList>
            <person name="Chen X."/>
            <person name="Liu X."/>
            <person name="Zhao B."/>
            <person name="Zheng H."/>
            <person name="Hu Y."/>
            <person name="Lu G."/>
            <person name="Yang C."/>
            <person name="Chen J."/>
            <person name="Shan C."/>
            <person name="Zhang L."/>
            <person name="Zhou Y."/>
            <person name="Wang L."/>
            <person name="Guo W."/>
            <person name="Bai Y."/>
            <person name="Ruan J."/>
            <person name="Shangguan X."/>
            <person name="Mao Y."/>
            <person name="Jiang J."/>
            <person name="Zhu Y."/>
            <person name="Lei J."/>
            <person name="Kang H."/>
            <person name="Chen S."/>
            <person name="He X."/>
            <person name="Wang R."/>
            <person name="Wang Y."/>
            <person name="Chen J."/>
            <person name="Wang L."/>
            <person name="Yu S."/>
            <person name="Wang B."/>
            <person name="Wei J."/>
            <person name="Song S."/>
            <person name="Lu X."/>
            <person name="Gao Z."/>
            <person name="Gu W."/>
            <person name="Deng X."/>
            <person name="Ma D."/>
            <person name="Wang S."/>
            <person name="Liang W."/>
            <person name="Fang L."/>
            <person name="Cai C."/>
            <person name="Zhu X."/>
            <person name="Zhou B."/>
            <person name="Zhang Y."/>
            <person name="Chen Z."/>
            <person name="Xu S."/>
            <person name="Zhu R."/>
            <person name="Wang S."/>
            <person name="Zhang T."/>
            <person name="Zhao G."/>
        </authorList>
    </citation>
    <scope>NUCLEOTIDE SEQUENCE [LARGE SCALE GENOMIC DNA]</scope>
    <source>
        <strain evidence="3">cv. Xinhai21</strain>
        <tissue evidence="2">Leaf</tissue>
    </source>
</reference>
<dbReference type="Pfam" id="PF14111">
    <property type="entry name" value="DUF4283"/>
    <property type="match status" value="1"/>
</dbReference>
<sequence>MAEELVALSIEGGEDEAWQIKMGKEKGEISAIGKTLANLWHPLRGVMIVYLGKKRFLFRFYYEINLDRVAEGTPLTFNNHLLALHRLKTGEDLMQDYAWEKELLFVRDLSIKALPRRAMVPKFVGYTRRGMLLGGQDEKKMRGIEGSENMDPNLSIGVEKCSMEIE</sequence>
<dbReference type="Proteomes" id="UP000239757">
    <property type="component" value="Unassembled WGS sequence"/>
</dbReference>
<evidence type="ECO:0000259" key="1">
    <source>
        <dbReference type="Pfam" id="PF14111"/>
    </source>
</evidence>
<accession>A0A2P5XU16</accession>
<gene>
    <name evidence="2" type="ORF">GOBAR_AA13800</name>
</gene>